<dbReference type="EMBL" id="JAJJMB010009125">
    <property type="protein sequence ID" value="KAI3915928.1"/>
    <property type="molecule type" value="Genomic_DNA"/>
</dbReference>
<keyword evidence="1" id="KW-1133">Transmembrane helix</keyword>
<feature type="transmembrane region" description="Helical" evidence="1">
    <location>
        <begin position="47"/>
        <end position="67"/>
    </location>
</feature>
<protein>
    <submittedName>
        <fullName evidence="2">Uncharacterized protein</fullName>
    </submittedName>
</protein>
<name>A0AAD4SN26_9MAGN</name>
<evidence type="ECO:0000313" key="2">
    <source>
        <dbReference type="EMBL" id="KAI3915928.1"/>
    </source>
</evidence>
<keyword evidence="1" id="KW-0472">Membrane</keyword>
<accession>A0AAD4SN26</accession>
<proteinExistence type="predicted"/>
<organism evidence="2 3">
    <name type="scientific">Papaver atlanticum</name>
    <dbReference type="NCBI Taxonomy" id="357466"/>
    <lineage>
        <taxon>Eukaryota</taxon>
        <taxon>Viridiplantae</taxon>
        <taxon>Streptophyta</taxon>
        <taxon>Embryophyta</taxon>
        <taxon>Tracheophyta</taxon>
        <taxon>Spermatophyta</taxon>
        <taxon>Magnoliopsida</taxon>
        <taxon>Ranunculales</taxon>
        <taxon>Papaveraceae</taxon>
        <taxon>Papaveroideae</taxon>
        <taxon>Papaver</taxon>
    </lineage>
</organism>
<dbReference type="Proteomes" id="UP001202328">
    <property type="component" value="Unassembled WGS sequence"/>
</dbReference>
<gene>
    <name evidence="2" type="ORF">MKW98_004369</name>
</gene>
<evidence type="ECO:0000256" key="1">
    <source>
        <dbReference type="SAM" id="Phobius"/>
    </source>
</evidence>
<evidence type="ECO:0000313" key="3">
    <source>
        <dbReference type="Proteomes" id="UP001202328"/>
    </source>
</evidence>
<dbReference type="AlphaFoldDB" id="A0AAD4SN26"/>
<keyword evidence="3" id="KW-1185">Reference proteome</keyword>
<comment type="caution">
    <text evidence="2">The sequence shown here is derived from an EMBL/GenBank/DDBJ whole genome shotgun (WGS) entry which is preliminary data.</text>
</comment>
<sequence>MFAAEFVLLWKELPINWKEDDWESKSIENKTIGKPVSIPLFWRCCPYRILISFIVFYILSIFCFSSTETLVNALVPPNSDVLSQKVQLCNMETTPVDTP</sequence>
<reference evidence="2" key="1">
    <citation type="submission" date="2022-04" db="EMBL/GenBank/DDBJ databases">
        <title>A functionally conserved STORR gene fusion in Papaver species that diverged 16.8 million years ago.</title>
        <authorList>
            <person name="Catania T."/>
        </authorList>
    </citation>
    <scope>NUCLEOTIDE SEQUENCE</scope>
    <source>
        <strain evidence="2">S-188037</strain>
    </source>
</reference>
<keyword evidence="1" id="KW-0812">Transmembrane</keyword>